<proteinExistence type="predicted"/>
<dbReference type="RefSeq" id="XP_014183377.1">
    <property type="nucleotide sequence ID" value="XM_014327902.1"/>
</dbReference>
<dbReference type="KEGG" id="tasa:A1Q1_06298"/>
<dbReference type="Gene3D" id="3.30.360.10">
    <property type="entry name" value="Dihydrodipicolinate Reductase, domain 2"/>
    <property type="match status" value="1"/>
</dbReference>
<dbReference type="GO" id="GO:0016491">
    <property type="term" value="F:oxidoreductase activity"/>
    <property type="evidence" value="ECO:0007669"/>
    <property type="project" value="TreeGrafter"/>
</dbReference>
<evidence type="ECO:0000259" key="1">
    <source>
        <dbReference type="Pfam" id="PF01408"/>
    </source>
</evidence>
<dbReference type="PANTHER" id="PTHR42840">
    <property type="entry name" value="NAD(P)-BINDING ROSSMANN-FOLD SUPERFAMILY PROTEIN-RELATED"/>
    <property type="match status" value="1"/>
</dbReference>
<dbReference type="InterPro" id="IPR000683">
    <property type="entry name" value="Gfo/Idh/MocA-like_OxRdtase_N"/>
</dbReference>
<protein>
    <submittedName>
        <fullName evidence="2">Dehydrogenase</fullName>
    </submittedName>
</protein>
<organism evidence="2 3">
    <name type="scientific">Trichosporon asahii var. asahii (strain ATCC 90039 / CBS 2479 / JCM 2466 / KCTC 7840 / NBRC 103889/ NCYC 2677 / UAMH 7654)</name>
    <name type="common">Yeast</name>
    <dbReference type="NCBI Taxonomy" id="1186058"/>
    <lineage>
        <taxon>Eukaryota</taxon>
        <taxon>Fungi</taxon>
        <taxon>Dikarya</taxon>
        <taxon>Basidiomycota</taxon>
        <taxon>Agaricomycotina</taxon>
        <taxon>Tremellomycetes</taxon>
        <taxon>Trichosporonales</taxon>
        <taxon>Trichosporonaceae</taxon>
        <taxon>Trichosporon</taxon>
    </lineage>
</organism>
<dbReference type="FunFam" id="3.30.360.10:FF:000030">
    <property type="entry name" value="NAD binding Rossmann fold oxidoreductase"/>
    <property type="match status" value="1"/>
</dbReference>
<comment type="caution">
    <text evidence="2">The sequence shown here is derived from an EMBL/GenBank/DDBJ whole genome shotgun (WGS) entry which is preliminary data.</text>
</comment>
<feature type="domain" description="Gfo/Idh/MocA-like oxidoreductase N-terminal" evidence="1">
    <location>
        <begin position="97"/>
        <end position="170"/>
    </location>
</feature>
<dbReference type="OrthoDB" id="2127032at2759"/>
<dbReference type="GeneID" id="25989810"/>
<dbReference type="EMBL" id="ALBS01000032">
    <property type="protein sequence ID" value="EJT52192.1"/>
    <property type="molecule type" value="Genomic_DNA"/>
</dbReference>
<dbReference type="Pfam" id="PF01408">
    <property type="entry name" value="GFO_IDH_MocA"/>
    <property type="match status" value="1"/>
</dbReference>
<dbReference type="Proteomes" id="UP000002748">
    <property type="component" value="Unassembled WGS sequence"/>
</dbReference>
<dbReference type="GO" id="GO:0006740">
    <property type="term" value="P:NADPH regeneration"/>
    <property type="evidence" value="ECO:0007669"/>
    <property type="project" value="TreeGrafter"/>
</dbReference>
<dbReference type="VEuPathDB" id="FungiDB:A1Q1_06298"/>
<dbReference type="HOGENOM" id="CLU_039854_1_0_1"/>
<sequence length="423" mass="46287">MTVPSSSQLKPIDVGLMGTGEYTTGITPGGQSKSDKKIGVVGVTMFDLRRRGKVGSVLMAGTNGSKFPQVREHFARNVASVYKGLDCDFRSFPDEGKVDAEAYKSAISELSPGSAVIIFTPDSTHYAIAKEALEAGMHVLVTKPATQKLSEHQALAKLAEEKGLVCFVEHHKRFDPAYADARARAKNLGDFGFFSSYMSQPKLQLETFKAWAGIDSDISYYLNSHHVDIHCWIVNGRFRPVRVTASAAAGVAKDMGCDPRTEDTITLLVDWVSNTDESKRGTGVYTASWAAPLKAGVHSEQRFHYMASKGEVRVDQAHRGYSVTEDDTGKADYNVSYMKYSPDEDGFFDSQKGYGYVSFEKFIDACRRVNAGQDKAADFEGKGLPTIQDTVVTTAILNAGRISLDEKRPVEIVTGKDGELQLK</sequence>
<name>J6FAF8_TRIAS</name>
<gene>
    <name evidence="2" type="ORF">A1Q1_06298</name>
</gene>
<dbReference type="PANTHER" id="PTHR42840:SF6">
    <property type="entry name" value="BINDING ROSSMANN FOLD OXIDOREDUCTASE, PUTATIVE (AFU_ORTHOLOGUE AFUA_3G11930)-RELATED"/>
    <property type="match status" value="1"/>
</dbReference>
<dbReference type="GO" id="GO:0000166">
    <property type="term" value="F:nucleotide binding"/>
    <property type="evidence" value="ECO:0007669"/>
    <property type="project" value="InterPro"/>
</dbReference>
<evidence type="ECO:0000313" key="2">
    <source>
        <dbReference type="EMBL" id="EJT52192.1"/>
    </source>
</evidence>
<evidence type="ECO:0000313" key="3">
    <source>
        <dbReference type="Proteomes" id="UP000002748"/>
    </source>
</evidence>
<dbReference type="InterPro" id="IPR036291">
    <property type="entry name" value="NAD(P)-bd_dom_sf"/>
</dbReference>
<reference evidence="2 3" key="1">
    <citation type="journal article" date="2012" name="Eukaryot. Cell">
        <title>Draft genome sequence of CBS 2479, the standard type strain of Trichosporon asahii.</title>
        <authorList>
            <person name="Yang R.Y."/>
            <person name="Li H.T."/>
            <person name="Zhu H."/>
            <person name="Zhou G.P."/>
            <person name="Wang M."/>
            <person name="Wang L."/>
        </authorList>
    </citation>
    <scope>NUCLEOTIDE SEQUENCE [LARGE SCALE GENOMIC DNA]</scope>
    <source>
        <strain evidence="3">ATCC 90039 / CBS 2479 / JCM 2466 / KCTC 7840 / NCYC 2677 / UAMH 7654</strain>
    </source>
</reference>
<dbReference type="SUPFAM" id="SSF51735">
    <property type="entry name" value="NAD(P)-binding Rossmann-fold domains"/>
    <property type="match status" value="1"/>
</dbReference>
<accession>J6FAF8</accession>
<dbReference type="AlphaFoldDB" id="J6FAF8"/>
<dbReference type="GO" id="GO:0005737">
    <property type="term" value="C:cytoplasm"/>
    <property type="evidence" value="ECO:0007669"/>
    <property type="project" value="TreeGrafter"/>
</dbReference>
<dbReference type="Gene3D" id="3.40.50.720">
    <property type="entry name" value="NAD(P)-binding Rossmann-like Domain"/>
    <property type="match status" value="1"/>
</dbReference>